<keyword evidence="11 14" id="KW-0131">Cell cycle</keyword>
<keyword evidence="10 14" id="KW-0573">Peptidoglycan synthesis</keyword>
<dbReference type="EMBL" id="JAVDUJ010000001">
    <property type="protein sequence ID" value="MDR6939001.1"/>
    <property type="molecule type" value="Genomic_DNA"/>
</dbReference>
<dbReference type="InterPro" id="IPR004101">
    <property type="entry name" value="Mur_ligase_C"/>
</dbReference>
<dbReference type="InterPro" id="IPR000713">
    <property type="entry name" value="Mur_ligase_N"/>
</dbReference>
<dbReference type="Proteomes" id="UP001266099">
    <property type="component" value="Unassembled WGS sequence"/>
</dbReference>
<dbReference type="PANTHER" id="PTHR43445:SF3">
    <property type="entry name" value="UDP-N-ACETYLMURAMATE--L-ALANINE LIGASE"/>
    <property type="match status" value="1"/>
</dbReference>
<evidence type="ECO:0000313" key="18">
    <source>
        <dbReference type="EMBL" id="MDR6939001.1"/>
    </source>
</evidence>
<dbReference type="GO" id="GO:0008763">
    <property type="term" value="F:UDP-N-acetylmuramate-L-alanine ligase activity"/>
    <property type="evidence" value="ECO:0007669"/>
    <property type="project" value="UniProtKB-EC"/>
</dbReference>
<dbReference type="Pfam" id="PF08245">
    <property type="entry name" value="Mur_ligase_M"/>
    <property type="match status" value="1"/>
</dbReference>
<evidence type="ECO:0000259" key="15">
    <source>
        <dbReference type="Pfam" id="PF01225"/>
    </source>
</evidence>
<keyword evidence="8 14" id="KW-0067">ATP-binding</keyword>
<sequence>MQYHFIGIGGAGMSVVAELLFAAGARVTGSDRSASTYTEHLAKIGILAQIGHDAKNVPADAVVVYSSAIKSDNPELQIAKQRGQSIIHRSQALAIASEGKDFIAVAGAHGKSSTSALIASALGDLGLDPSRAIGSTLAGGISGGYRGTGSVIVAEADESDGSFLNYRPRIAVVMNVEPDHLDHYGSKEKFAQAFLDFAKCIVPGGVLICGIDDAGAAQLAQAASALGIRVQTYGIGEKPDYSEKHAQLDFADPSANSDDACSNSAVVRIFAAAGSTEMKLSLQLPGKHMLLNGVGALLAGLELGISAPQMAQGLFAFRGIERRFEIRGEVAGIKVIDDYAHHPTEISATLTTAREICPGKVHVLFQPHLYSRTTNFKHEFARSLALADSVVITRAYAARETKADGDDGDVIAELLPGSSFLAEMEEAARMIATKAAAGDYIFTMGAGDVTELGSVIMQELRTREN</sequence>
<keyword evidence="12 14" id="KW-0961">Cell wall biogenesis/degradation</keyword>
<comment type="function">
    <text evidence="14">Cell wall formation.</text>
</comment>
<dbReference type="Gene3D" id="3.40.1190.10">
    <property type="entry name" value="Mur-like, catalytic domain"/>
    <property type="match status" value="1"/>
</dbReference>
<keyword evidence="4 14" id="KW-0963">Cytoplasm</keyword>
<dbReference type="SUPFAM" id="SSF51984">
    <property type="entry name" value="MurCD N-terminal domain"/>
    <property type="match status" value="1"/>
</dbReference>
<evidence type="ECO:0000256" key="13">
    <source>
        <dbReference type="ARBA" id="ARBA00047833"/>
    </source>
</evidence>
<evidence type="ECO:0000259" key="17">
    <source>
        <dbReference type="Pfam" id="PF08245"/>
    </source>
</evidence>
<evidence type="ECO:0000256" key="7">
    <source>
        <dbReference type="ARBA" id="ARBA00022741"/>
    </source>
</evidence>
<dbReference type="Gene3D" id="3.90.190.20">
    <property type="entry name" value="Mur ligase, C-terminal domain"/>
    <property type="match status" value="1"/>
</dbReference>
<dbReference type="HAMAP" id="MF_00046">
    <property type="entry name" value="MurC"/>
    <property type="match status" value="1"/>
</dbReference>
<dbReference type="SUPFAM" id="SSF53623">
    <property type="entry name" value="MurD-like peptide ligases, catalytic domain"/>
    <property type="match status" value="1"/>
</dbReference>
<dbReference type="NCBIfam" id="TIGR01082">
    <property type="entry name" value="murC"/>
    <property type="match status" value="1"/>
</dbReference>
<name>A0ABU1T299_9ACTO</name>
<feature type="domain" description="Mur ligase central" evidence="17">
    <location>
        <begin position="105"/>
        <end position="299"/>
    </location>
</feature>
<comment type="similarity">
    <text evidence="14">Belongs to the MurCDEF family.</text>
</comment>
<evidence type="ECO:0000256" key="3">
    <source>
        <dbReference type="ARBA" id="ARBA00012211"/>
    </source>
</evidence>
<dbReference type="InterPro" id="IPR036615">
    <property type="entry name" value="Mur_ligase_C_dom_sf"/>
</dbReference>
<organism evidence="18 19">
    <name type="scientific">Arcanobacterium hippocoleae</name>
    <dbReference type="NCBI Taxonomy" id="149017"/>
    <lineage>
        <taxon>Bacteria</taxon>
        <taxon>Bacillati</taxon>
        <taxon>Actinomycetota</taxon>
        <taxon>Actinomycetes</taxon>
        <taxon>Actinomycetales</taxon>
        <taxon>Actinomycetaceae</taxon>
        <taxon>Arcanobacterium</taxon>
    </lineage>
</organism>
<evidence type="ECO:0000256" key="1">
    <source>
        <dbReference type="ARBA" id="ARBA00004496"/>
    </source>
</evidence>
<evidence type="ECO:0000256" key="4">
    <source>
        <dbReference type="ARBA" id="ARBA00022490"/>
    </source>
</evidence>
<keyword evidence="19" id="KW-1185">Reference proteome</keyword>
<gene>
    <name evidence="14" type="primary">murC</name>
    <name evidence="18" type="ORF">J2S36_000544</name>
</gene>
<comment type="pathway">
    <text evidence="2 14">Cell wall biogenesis; peptidoglycan biosynthesis.</text>
</comment>
<comment type="caution">
    <text evidence="18">The sequence shown here is derived from an EMBL/GenBank/DDBJ whole genome shotgun (WGS) entry which is preliminary data.</text>
</comment>
<proteinExistence type="inferred from homology"/>
<dbReference type="Pfam" id="PF01225">
    <property type="entry name" value="Mur_ligase"/>
    <property type="match status" value="1"/>
</dbReference>
<dbReference type="Pfam" id="PF02875">
    <property type="entry name" value="Mur_ligase_C"/>
    <property type="match status" value="1"/>
</dbReference>
<evidence type="ECO:0000256" key="2">
    <source>
        <dbReference type="ARBA" id="ARBA00004752"/>
    </source>
</evidence>
<evidence type="ECO:0000313" key="19">
    <source>
        <dbReference type="Proteomes" id="UP001266099"/>
    </source>
</evidence>
<dbReference type="InterPro" id="IPR013221">
    <property type="entry name" value="Mur_ligase_cen"/>
</dbReference>
<dbReference type="InterPro" id="IPR036565">
    <property type="entry name" value="Mur-like_cat_sf"/>
</dbReference>
<dbReference type="InterPro" id="IPR050061">
    <property type="entry name" value="MurCDEF_pg_biosynth"/>
</dbReference>
<dbReference type="PANTHER" id="PTHR43445">
    <property type="entry name" value="UDP-N-ACETYLMURAMATE--L-ALANINE LIGASE-RELATED"/>
    <property type="match status" value="1"/>
</dbReference>
<feature type="domain" description="Mur ligase N-terminal catalytic" evidence="15">
    <location>
        <begin position="3"/>
        <end position="97"/>
    </location>
</feature>
<evidence type="ECO:0000256" key="6">
    <source>
        <dbReference type="ARBA" id="ARBA00022618"/>
    </source>
</evidence>
<dbReference type="RefSeq" id="WP_309955273.1">
    <property type="nucleotide sequence ID" value="NZ_JAVDUJ010000001.1"/>
</dbReference>
<evidence type="ECO:0000256" key="5">
    <source>
        <dbReference type="ARBA" id="ARBA00022598"/>
    </source>
</evidence>
<dbReference type="EC" id="6.3.2.8" evidence="3 14"/>
<keyword evidence="9 14" id="KW-0133">Cell shape</keyword>
<keyword evidence="7 14" id="KW-0547">Nucleotide-binding</keyword>
<dbReference type="Gene3D" id="3.40.50.720">
    <property type="entry name" value="NAD(P)-binding Rossmann-like Domain"/>
    <property type="match status" value="1"/>
</dbReference>
<keyword evidence="6 14" id="KW-0132">Cell division</keyword>
<reference evidence="18 19" key="1">
    <citation type="submission" date="2023-07" db="EMBL/GenBank/DDBJ databases">
        <title>Sequencing the genomes of 1000 actinobacteria strains.</title>
        <authorList>
            <person name="Klenk H.-P."/>
        </authorList>
    </citation>
    <scope>NUCLEOTIDE SEQUENCE [LARGE SCALE GENOMIC DNA]</scope>
    <source>
        <strain evidence="18 19">DSM 15539</strain>
    </source>
</reference>
<dbReference type="SUPFAM" id="SSF53244">
    <property type="entry name" value="MurD-like peptide ligases, peptide-binding domain"/>
    <property type="match status" value="1"/>
</dbReference>
<comment type="catalytic activity">
    <reaction evidence="13 14">
        <text>UDP-N-acetyl-alpha-D-muramate + L-alanine + ATP = UDP-N-acetyl-alpha-D-muramoyl-L-alanine + ADP + phosphate + H(+)</text>
        <dbReference type="Rhea" id="RHEA:23372"/>
        <dbReference type="ChEBI" id="CHEBI:15378"/>
        <dbReference type="ChEBI" id="CHEBI:30616"/>
        <dbReference type="ChEBI" id="CHEBI:43474"/>
        <dbReference type="ChEBI" id="CHEBI:57972"/>
        <dbReference type="ChEBI" id="CHEBI:70757"/>
        <dbReference type="ChEBI" id="CHEBI:83898"/>
        <dbReference type="ChEBI" id="CHEBI:456216"/>
        <dbReference type="EC" id="6.3.2.8"/>
    </reaction>
</comment>
<feature type="binding site" evidence="14">
    <location>
        <begin position="107"/>
        <end position="113"/>
    </location>
    <ligand>
        <name>ATP</name>
        <dbReference type="ChEBI" id="CHEBI:30616"/>
    </ligand>
</feature>
<comment type="subcellular location">
    <subcellularLocation>
        <location evidence="1 14">Cytoplasm</location>
    </subcellularLocation>
</comment>
<evidence type="ECO:0000256" key="11">
    <source>
        <dbReference type="ARBA" id="ARBA00023306"/>
    </source>
</evidence>
<protein>
    <recommendedName>
        <fullName evidence="3 14">UDP-N-acetylmuramate--L-alanine ligase</fullName>
        <ecNumber evidence="3 14">6.3.2.8</ecNumber>
    </recommendedName>
    <alternativeName>
        <fullName evidence="14">UDP-N-acetylmuramoyl-L-alanine synthetase</fullName>
    </alternativeName>
</protein>
<evidence type="ECO:0000259" key="16">
    <source>
        <dbReference type="Pfam" id="PF02875"/>
    </source>
</evidence>
<evidence type="ECO:0000256" key="9">
    <source>
        <dbReference type="ARBA" id="ARBA00022960"/>
    </source>
</evidence>
<accession>A0ABU1T299</accession>
<dbReference type="InterPro" id="IPR005758">
    <property type="entry name" value="UDP-N-AcMur_Ala_ligase_MurC"/>
</dbReference>
<evidence type="ECO:0000256" key="8">
    <source>
        <dbReference type="ARBA" id="ARBA00022840"/>
    </source>
</evidence>
<evidence type="ECO:0000256" key="10">
    <source>
        <dbReference type="ARBA" id="ARBA00022984"/>
    </source>
</evidence>
<feature type="domain" description="Mur ligase C-terminal" evidence="16">
    <location>
        <begin position="322"/>
        <end position="447"/>
    </location>
</feature>
<keyword evidence="5 14" id="KW-0436">Ligase</keyword>
<evidence type="ECO:0000256" key="14">
    <source>
        <dbReference type="HAMAP-Rule" id="MF_00046"/>
    </source>
</evidence>
<evidence type="ECO:0000256" key="12">
    <source>
        <dbReference type="ARBA" id="ARBA00023316"/>
    </source>
</evidence>